<accession>A0A9E8N7H2</accession>
<evidence type="ECO:0000313" key="1">
    <source>
        <dbReference type="EMBL" id="WAC10213.1"/>
    </source>
</evidence>
<dbReference type="InterPro" id="IPR011250">
    <property type="entry name" value="OMP/PagP_B-barrel"/>
</dbReference>
<dbReference type="RefSeq" id="WP_244823805.1">
    <property type="nucleotide sequence ID" value="NZ_CP112998.1"/>
</dbReference>
<dbReference type="Gene3D" id="2.40.160.20">
    <property type="match status" value="1"/>
</dbReference>
<reference evidence="1" key="1">
    <citation type="submission" date="2022-11" db="EMBL/GenBank/DDBJ databases">
        <title>Dyadobacter pollutisoli sp. nov., isolated from plastic dumped soil.</title>
        <authorList>
            <person name="Kim J.M."/>
            <person name="Kim K.R."/>
            <person name="Lee J.K."/>
            <person name="Hao L."/>
            <person name="Jeon C.O."/>
        </authorList>
    </citation>
    <scope>NUCLEOTIDE SEQUENCE</scope>
    <source>
        <strain evidence="1">U1</strain>
    </source>
</reference>
<dbReference type="Proteomes" id="UP001164653">
    <property type="component" value="Chromosome"/>
</dbReference>
<organism evidence="1 2">
    <name type="scientific">Dyadobacter pollutisoli</name>
    <dbReference type="NCBI Taxonomy" id="2910158"/>
    <lineage>
        <taxon>Bacteria</taxon>
        <taxon>Pseudomonadati</taxon>
        <taxon>Bacteroidota</taxon>
        <taxon>Cytophagia</taxon>
        <taxon>Cytophagales</taxon>
        <taxon>Spirosomataceae</taxon>
        <taxon>Dyadobacter</taxon>
    </lineage>
</organism>
<name>A0A9E8N7H2_9BACT</name>
<sequence length="398" mass="45049">MGKVSVSHKKQTISIAGKEGKRSVSFADVAEVKTEIGKNYTSKTLREGTALVVLLVKGHYSLLFNEGNKLFYIEKNDSMLVISQQHMKRALPIIFGEVVLQAYYAKSNVKPVYSARYLTNLTVYANQSHGIEPTVFQENLNQFKTTVYIGPYLAYGYNKTAFDLNAGYADFLVDYRKTAFFTSNSFPLGLRMGVNLSRRIGIDLGAYINQTSTKNVNIDSTGIHGFPLSQPAHIREKYDPVLKVRGFSSKTIHLDLVMTVLLAKAEESKFKPYVFFGPTLAFMTKNEIKQAAGFKDNPQAETTYFYRWSKLDRQQYLVGFNSGLGINYTLSKRMTLNTSAKFIGGIFPKIRNRSFLTKIQNDTSLPDNQFGGFHSIFWHTYDQYLRMFTVGISATYKL</sequence>
<dbReference type="AlphaFoldDB" id="A0A9E8N7H2"/>
<gene>
    <name evidence="1" type="ORF">ON006_20925</name>
</gene>
<dbReference type="KEGG" id="dpf:ON006_20925"/>
<dbReference type="EMBL" id="CP112998">
    <property type="protein sequence ID" value="WAC10213.1"/>
    <property type="molecule type" value="Genomic_DNA"/>
</dbReference>
<proteinExistence type="predicted"/>
<evidence type="ECO:0000313" key="2">
    <source>
        <dbReference type="Proteomes" id="UP001164653"/>
    </source>
</evidence>
<protein>
    <submittedName>
        <fullName evidence="1">Uncharacterized protein</fullName>
    </submittedName>
</protein>
<dbReference type="SUPFAM" id="SSF56925">
    <property type="entry name" value="OMPA-like"/>
    <property type="match status" value="1"/>
</dbReference>
<keyword evidence="2" id="KW-1185">Reference proteome</keyword>